<evidence type="ECO:0000256" key="4">
    <source>
        <dbReference type="ARBA" id="ARBA00022825"/>
    </source>
</evidence>
<evidence type="ECO:0000313" key="7">
    <source>
        <dbReference type="Proteomes" id="UP001145145"/>
    </source>
</evidence>
<comment type="caution">
    <text evidence="5">The sequence shown here is derived from an EMBL/GenBank/DDBJ whole genome shotgun (WGS) entry which is preliminary data.</text>
</comment>
<dbReference type="Pfam" id="PF03575">
    <property type="entry name" value="Peptidase_S51"/>
    <property type="match status" value="1"/>
</dbReference>
<protein>
    <recommendedName>
        <fullName evidence="8">Peptidase E</fullName>
    </recommendedName>
</protein>
<sequence length="204" mass="22667">MRTLFLSSSGLNEKTTALFWQYIRKEPINTKAIMVPSAAVGNDNAREGIIVCVERLMSMGIPLNNILIYNLTYLLSNGYKRTYSDYVRNIPVQFRLMSAPELNQYDIIVFCGGNAQTLLKEMNRTGFSDPLKQAIEKGLVYLGISAGSMIAAGNFVDGLSYLSNPLIAHAENEYPCGEIDNDDLIELADGQTVLIRGERKEIIC</sequence>
<proteinExistence type="inferred from homology"/>
<evidence type="ECO:0000313" key="6">
    <source>
        <dbReference type="EMBL" id="GLG90540.1"/>
    </source>
</evidence>
<gene>
    <name evidence="5" type="ORF">Selli1_20690</name>
    <name evidence="6" type="ORF">Selli2_19670</name>
</gene>
<dbReference type="GO" id="GO:0008236">
    <property type="term" value="F:serine-type peptidase activity"/>
    <property type="evidence" value="ECO:0007669"/>
    <property type="project" value="UniProtKB-KW"/>
</dbReference>
<keyword evidence="4" id="KW-0720">Serine protease</keyword>
<reference evidence="5 7" key="5">
    <citation type="journal article" date="2023" name="Int. J. Syst. Evol. Microbiol.">
        <title>Sellimonas catena sp. nov., isolated from human faeces.</title>
        <authorList>
            <person name="Hisatomi A."/>
            <person name="Ohkuma M."/>
            <person name="Sakamoto M."/>
        </authorList>
    </citation>
    <scope>NUCLEOTIDE SEQUENCE [LARGE SCALE GENOMIC DNA]</scope>
    <source>
        <strain evidence="5 7">12EGH17</strain>
        <strain evidence="6">18CBH55</strain>
    </source>
</reference>
<reference evidence="6" key="4">
    <citation type="submission" date="2022-11" db="EMBL/GenBank/DDBJ databases">
        <title>Draft genome sequence of Sellimonas catena strain 18CBH55.</title>
        <authorList>
            <person name="Hisatomi A."/>
            <person name="Ohkuma M."/>
            <person name="Sakamoto M."/>
        </authorList>
    </citation>
    <scope>NUCLEOTIDE SEQUENCE</scope>
    <source>
        <strain evidence="6">18CBH55</strain>
    </source>
</reference>
<evidence type="ECO:0008006" key="8">
    <source>
        <dbReference type="Google" id="ProtNLM"/>
    </source>
</evidence>
<dbReference type="GO" id="GO:0006508">
    <property type="term" value="P:proteolysis"/>
    <property type="evidence" value="ECO:0007669"/>
    <property type="project" value="UniProtKB-KW"/>
</dbReference>
<evidence type="ECO:0000256" key="3">
    <source>
        <dbReference type="ARBA" id="ARBA00022801"/>
    </source>
</evidence>
<keyword evidence="3" id="KW-0378">Hydrolase</keyword>
<keyword evidence="7" id="KW-1185">Reference proteome</keyword>
<reference evidence="5" key="2">
    <citation type="submission" date="2022-11" db="EMBL/GenBank/DDBJ databases">
        <title>Draft genome sequence of Sellimonas catena strain 12EGH17.</title>
        <authorList>
            <person name="Hisatomi A."/>
            <person name="Ohkuma M."/>
            <person name="Sakamoto M."/>
        </authorList>
    </citation>
    <scope>NUCLEOTIDE SEQUENCE</scope>
    <source>
        <strain evidence="5">12EGH17</strain>
    </source>
</reference>
<evidence type="ECO:0000256" key="2">
    <source>
        <dbReference type="ARBA" id="ARBA00022670"/>
    </source>
</evidence>
<dbReference type="RefSeq" id="WP_281845369.1">
    <property type="nucleotide sequence ID" value="NZ_BSBO01000021.1"/>
</dbReference>
<dbReference type="EMBL" id="BSCH01000011">
    <property type="protein sequence ID" value="GLG90540.1"/>
    <property type="molecule type" value="Genomic_DNA"/>
</dbReference>
<reference evidence="6" key="3">
    <citation type="submission" date="2022-11" db="EMBL/GenBank/DDBJ databases">
        <title>Draft genome sequence of Sellimonas catena strain 18CBH55.</title>
        <authorList>
            <person name="Atsushi H."/>
            <person name="Moriya O."/>
            <person name="Mitsuo S."/>
        </authorList>
    </citation>
    <scope>NUCLEOTIDE SEQUENCE</scope>
    <source>
        <strain evidence="6">18CBH55</strain>
    </source>
</reference>
<comment type="similarity">
    <text evidence="1">Belongs to the peptidase S51 family.</text>
</comment>
<organism evidence="5 7">
    <name type="scientific">Sellimonas catena</name>
    <dbReference type="NCBI Taxonomy" id="2994035"/>
    <lineage>
        <taxon>Bacteria</taxon>
        <taxon>Bacillati</taxon>
        <taxon>Bacillota</taxon>
        <taxon>Clostridia</taxon>
        <taxon>Lachnospirales</taxon>
        <taxon>Lachnospiraceae</taxon>
        <taxon>Sellimonas</taxon>
    </lineage>
</organism>
<dbReference type="Proteomes" id="UP001145094">
    <property type="component" value="Unassembled WGS sequence"/>
</dbReference>
<dbReference type="InterPro" id="IPR005320">
    <property type="entry name" value="Peptidase_S51"/>
</dbReference>
<dbReference type="Gene3D" id="3.40.50.880">
    <property type="match status" value="1"/>
</dbReference>
<evidence type="ECO:0000313" key="5">
    <source>
        <dbReference type="EMBL" id="GLG04895.1"/>
    </source>
</evidence>
<dbReference type="SUPFAM" id="SSF52317">
    <property type="entry name" value="Class I glutamine amidotransferase-like"/>
    <property type="match status" value="1"/>
</dbReference>
<evidence type="ECO:0000256" key="1">
    <source>
        <dbReference type="ARBA" id="ARBA00006534"/>
    </source>
</evidence>
<keyword evidence="2" id="KW-0645">Protease</keyword>
<reference evidence="5" key="1">
    <citation type="submission" date="2022-11" db="EMBL/GenBank/DDBJ databases">
        <title>Draft genome sequence of Sellimonas catena strain 12EGH17.</title>
        <authorList>
            <person name="Atsushi H."/>
            <person name="Moriya O."/>
            <person name="Mitsuo S."/>
        </authorList>
    </citation>
    <scope>NUCLEOTIDE SEQUENCE</scope>
    <source>
        <strain evidence="5">12EGH17</strain>
    </source>
</reference>
<dbReference type="EMBL" id="BSBO01000021">
    <property type="protein sequence ID" value="GLG04895.1"/>
    <property type="molecule type" value="Genomic_DNA"/>
</dbReference>
<accession>A0A9W6C936</accession>
<name>A0A9W6C936_9FIRM</name>
<dbReference type="InterPro" id="IPR029062">
    <property type="entry name" value="Class_I_gatase-like"/>
</dbReference>
<dbReference type="Proteomes" id="UP001145145">
    <property type="component" value="Unassembled WGS sequence"/>
</dbReference>
<dbReference type="AlphaFoldDB" id="A0A9W6C936"/>